<proteinExistence type="predicted"/>
<evidence type="ECO:0000313" key="1">
    <source>
        <dbReference type="EMBL" id="KAH7126499.1"/>
    </source>
</evidence>
<evidence type="ECO:0000313" key="2">
    <source>
        <dbReference type="Proteomes" id="UP000717696"/>
    </source>
</evidence>
<accession>A0A9P9IPE7</accession>
<reference evidence="1" key="1">
    <citation type="journal article" date="2021" name="Nat. Commun.">
        <title>Genetic determinants of endophytism in the Arabidopsis root mycobiome.</title>
        <authorList>
            <person name="Mesny F."/>
            <person name="Miyauchi S."/>
            <person name="Thiergart T."/>
            <person name="Pickel B."/>
            <person name="Atanasova L."/>
            <person name="Karlsson M."/>
            <person name="Huettel B."/>
            <person name="Barry K.W."/>
            <person name="Haridas S."/>
            <person name="Chen C."/>
            <person name="Bauer D."/>
            <person name="Andreopoulos W."/>
            <person name="Pangilinan J."/>
            <person name="LaButti K."/>
            <person name="Riley R."/>
            <person name="Lipzen A."/>
            <person name="Clum A."/>
            <person name="Drula E."/>
            <person name="Henrissat B."/>
            <person name="Kohler A."/>
            <person name="Grigoriev I.V."/>
            <person name="Martin F.M."/>
            <person name="Hacquard S."/>
        </authorList>
    </citation>
    <scope>NUCLEOTIDE SEQUENCE</scope>
    <source>
        <strain evidence="1">MPI-CAGE-AT-0021</strain>
    </source>
</reference>
<keyword evidence="2" id="KW-1185">Reference proteome</keyword>
<dbReference type="Proteomes" id="UP000717696">
    <property type="component" value="Unassembled WGS sequence"/>
</dbReference>
<dbReference type="AlphaFoldDB" id="A0A9P9IPE7"/>
<dbReference type="EMBL" id="JAGMUU010000023">
    <property type="protein sequence ID" value="KAH7126499.1"/>
    <property type="molecule type" value="Genomic_DNA"/>
</dbReference>
<dbReference type="OrthoDB" id="5100024at2759"/>
<protein>
    <submittedName>
        <fullName evidence="1">Uncharacterized protein</fullName>
    </submittedName>
</protein>
<gene>
    <name evidence="1" type="ORF">B0J13DRAFT_565570</name>
</gene>
<sequence length="150" mass="17239">MGQQSEPPSRADRDVWRGFWMHPTEPDAWPDGHLEEAQAAWPVSPISTLRLLRFQPSLPTFCLLDESETPPPPRQTLPIWELPPRRKVVWIWICCYCGHGGMKVSVDPCPRCSTPRCPTCHIQRFNVRGANKLPELEGEDESEDEIELRI</sequence>
<organism evidence="1 2">
    <name type="scientific">Dactylonectria estremocensis</name>
    <dbReference type="NCBI Taxonomy" id="1079267"/>
    <lineage>
        <taxon>Eukaryota</taxon>
        <taxon>Fungi</taxon>
        <taxon>Dikarya</taxon>
        <taxon>Ascomycota</taxon>
        <taxon>Pezizomycotina</taxon>
        <taxon>Sordariomycetes</taxon>
        <taxon>Hypocreomycetidae</taxon>
        <taxon>Hypocreales</taxon>
        <taxon>Nectriaceae</taxon>
        <taxon>Dactylonectria</taxon>
    </lineage>
</organism>
<name>A0A9P9IPE7_9HYPO</name>
<comment type="caution">
    <text evidence="1">The sequence shown here is derived from an EMBL/GenBank/DDBJ whole genome shotgun (WGS) entry which is preliminary data.</text>
</comment>